<evidence type="ECO:0000256" key="7">
    <source>
        <dbReference type="RuleBase" id="RU363032"/>
    </source>
</evidence>
<evidence type="ECO:0000313" key="9">
    <source>
        <dbReference type="EMBL" id="SMX50859.1"/>
    </source>
</evidence>
<dbReference type="PANTHER" id="PTHR43163">
    <property type="entry name" value="DIPEPTIDE TRANSPORT SYSTEM PERMEASE PROTEIN DPPB-RELATED"/>
    <property type="match status" value="1"/>
</dbReference>
<organism evidence="9 10">
    <name type="scientific">Maliponia aquimaris</name>
    <dbReference type="NCBI Taxonomy" id="1673631"/>
    <lineage>
        <taxon>Bacteria</taxon>
        <taxon>Pseudomonadati</taxon>
        <taxon>Pseudomonadota</taxon>
        <taxon>Alphaproteobacteria</taxon>
        <taxon>Rhodobacterales</taxon>
        <taxon>Paracoccaceae</taxon>
        <taxon>Maliponia</taxon>
    </lineage>
</organism>
<dbReference type="AlphaFoldDB" id="A0A238L787"/>
<keyword evidence="6 7" id="KW-0472">Membrane</keyword>
<feature type="domain" description="ABC transmembrane type-1" evidence="8">
    <location>
        <begin position="146"/>
        <end position="355"/>
    </location>
</feature>
<dbReference type="SUPFAM" id="SSF161098">
    <property type="entry name" value="MetI-like"/>
    <property type="match status" value="1"/>
</dbReference>
<evidence type="ECO:0000256" key="2">
    <source>
        <dbReference type="ARBA" id="ARBA00022448"/>
    </source>
</evidence>
<dbReference type="Gene3D" id="1.10.3720.10">
    <property type="entry name" value="MetI-like"/>
    <property type="match status" value="1"/>
</dbReference>
<accession>A0A238L787</accession>
<gene>
    <name evidence="9" type="primary">gsiC_6</name>
    <name evidence="9" type="ORF">MAA8898_05061</name>
</gene>
<feature type="transmembrane region" description="Helical" evidence="7">
    <location>
        <begin position="233"/>
        <end position="251"/>
    </location>
</feature>
<feature type="transmembrane region" description="Helical" evidence="7">
    <location>
        <begin position="294"/>
        <end position="316"/>
    </location>
</feature>
<comment type="similarity">
    <text evidence="7">Belongs to the binding-protein-dependent transport system permease family.</text>
</comment>
<dbReference type="InterPro" id="IPR000515">
    <property type="entry name" value="MetI-like"/>
</dbReference>
<dbReference type="PROSITE" id="PS50928">
    <property type="entry name" value="ABC_TM1"/>
    <property type="match status" value="1"/>
</dbReference>
<feature type="transmembrane region" description="Helical" evidence="7">
    <location>
        <begin position="154"/>
        <end position="173"/>
    </location>
</feature>
<keyword evidence="2 7" id="KW-0813">Transport</keyword>
<comment type="subcellular location">
    <subcellularLocation>
        <location evidence="1 7">Cell membrane</location>
        <topology evidence="1 7">Multi-pass membrane protein</topology>
    </subcellularLocation>
</comment>
<dbReference type="InterPro" id="IPR035906">
    <property type="entry name" value="MetI-like_sf"/>
</dbReference>
<dbReference type="PANTHER" id="PTHR43163:SF6">
    <property type="entry name" value="DIPEPTIDE TRANSPORT SYSTEM PERMEASE PROTEIN DPPB-RELATED"/>
    <property type="match status" value="1"/>
</dbReference>
<dbReference type="Pfam" id="PF19300">
    <property type="entry name" value="BPD_transp_1_N"/>
    <property type="match status" value="1"/>
</dbReference>
<feature type="transmembrane region" description="Helical" evidence="7">
    <location>
        <begin position="9"/>
        <end position="30"/>
    </location>
</feature>
<feature type="transmembrane region" description="Helical" evidence="7">
    <location>
        <begin position="185"/>
        <end position="213"/>
    </location>
</feature>
<protein>
    <submittedName>
        <fullName evidence="9">Glutathione transport system permease protein GsiC</fullName>
    </submittedName>
</protein>
<dbReference type="EMBL" id="FXYF01000031">
    <property type="protein sequence ID" value="SMX50859.1"/>
    <property type="molecule type" value="Genomic_DNA"/>
</dbReference>
<keyword evidence="4 7" id="KW-0812">Transmembrane</keyword>
<feature type="transmembrane region" description="Helical" evidence="7">
    <location>
        <begin position="336"/>
        <end position="362"/>
    </location>
</feature>
<proteinExistence type="inferred from homology"/>
<evidence type="ECO:0000256" key="4">
    <source>
        <dbReference type="ARBA" id="ARBA00022692"/>
    </source>
</evidence>
<dbReference type="Pfam" id="PF00528">
    <property type="entry name" value="BPD_transp_1"/>
    <property type="match status" value="1"/>
</dbReference>
<keyword evidence="5 7" id="KW-1133">Transmembrane helix</keyword>
<evidence type="ECO:0000256" key="5">
    <source>
        <dbReference type="ARBA" id="ARBA00022989"/>
    </source>
</evidence>
<keyword evidence="10" id="KW-1185">Reference proteome</keyword>
<keyword evidence="3" id="KW-1003">Cell membrane</keyword>
<reference evidence="9 10" key="1">
    <citation type="submission" date="2017-05" db="EMBL/GenBank/DDBJ databases">
        <authorList>
            <person name="Song R."/>
            <person name="Chenine A.L."/>
            <person name="Ruprecht R.M."/>
        </authorList>
    </citation>
    <scope>NUCLEOTIDE SEQUENCE [LARGE SCALE GENOMIC DNA]</scope>
    <source>
        <strain evidence="9 10">CECT 8898</strain>
    </source>
</reference>
<dbReference type="GO" id="GO:0005886">
    <property type="term" value="C:plasma membrane"/>
    <property type="evidence" value="ECO:0007669"/>
    <property type="project" value="UniProtKB-SubCell"/>
</dbReference>
<evidence type="ECO:0000256" key="3">
    <source>
        <dbReference type="ARBA" id="ARBA00022475"/>
    </source>
</evidence>
<dbReference type="GO" id="GO:0055085">
    <property type="term" value="P:transmembrane transport"/>
    <property type="evidence" value="ECO:0007669"/>
    <property type="project" value="InterPro"/>
</dbReference>
<dbReference type="OrthoDB" id="9807402at2"/>
<evidence type="ECO:0000259" key="8">
    <source>
        <dbReference type="PROSITE" id="PS50928"/>
    </source>
</evidence>
<dbReference type="Proteomes" id="UP000207598">
    <property type="component" value="Unassembled WGS sequence"/>
</dbReference>
<dbReference type="CDD" id="cd06261">
    <property type="entry name" value="TM_PBP2"/>
    <property type="match status" value="1"/>
</dbReference>
<evidence type="ECO:0000256" key="6">
    <source>
        <dbReference type="ARBA" id="ARBA00023136"/>
    </source>
</evidence>
<sequence length="369" mass="41469">MLSFATRRLILSIPTLLFISFVIFMLLQLAPGDPMAQVPLTVPPEVKEKMRQALGLGEPPLVQYWKWLVQMFWTEPKVMVDWMFGTQFAWHWEVPVAVPTADQLEAFRAAGRVREVDGVTQILVRDQRVISWQTRSPVMDIVIQRLPQTLTVVGTAYVVAILIALPVGIYSAYRQYSIFDQSGTFITMIGFSIPPFFTGPLLIVIFSVQLGWFPSIYDTTHVVTDWASFKVQLAQMIMPVMVLALQITAQLSRYMRASMLDNLNQDYVRTARAKGLSEAIVVNVHVVRNSMIPVVTVIALGIPSIFGGAIITENVFKVNGIGQLLITALFANDLPMVMTLTFIFAVLIVLFNLIADILYGLLDPRIRYD</sequence>
<evidence type="ECO:0000256" key="1">
    <source>
        <dbReference type="ARBA" id="ARBA00004651"/>
    </source>
</evidence>
<dbReference type="RefSeq" id="WP_094023768.1">
    <property type="nucleotide sequence ID" value="NZ_FXYF01000031.1"/>
</dbReference>
<dbReference type="InterPro" id="IPR045621">
    <property type="entry name" value="BPD_transp_1_N"/>
</dbReference>
<evidence type="ECO:0000313" key="10">
    <source>
        <dbReference type="Proteomes" id="UP000207598"/>
    </source>
</evidence>
<name>A0A238L787_9RHOB</name>